<keyword evidence="2" id="KW-1185">Reference proteome</keyword>
<feature type="compositionally biased region" description="Basic and acidic residues" evidence="1">
    <location>
        <begin position="136"/>
        <end position="153"/>
    </location>
</feature>
<proteinExistence type="predicted"/>
<sequence>METNSTNLLCQTALLIRVVSGNTRVLVSETFSSAVIPRLTYMFVIVVHLKQDPRECVTSGEAAVQQINDSIAGRSANIEDEKDDLSEEELKIVWIFCRSLPKLQKEGKVPDKQISRDICKQLLEMLNPLFAKPRKARETTERRKRFTRGDRIR</sequence>
<reference evidence="3" key="2">
    <citation type="submission" date="2020-10" db="UniProtKB">
        <authorList>
            <consortium name="WormBaseParasite"/>
        </authorList>
    </citation>
    <scope>IDENTIFICATION</scope>
</reference>
<reference evidence="2" key="1">
    <citation type="journal article" date="2013" name="Genetics">
        <title>The draft genome and transcriptome of Panagrellus redivivus are shaped by the harsh demands of a free-living lifestyle.</title>
        <authorList>
            <person name="Srinivasan J."/>
            <person name="Dillman A.R."/>
            <person name="Macchietto M.G."/>
            <person name="Heikkinen L."/>
            <person name="Lakso M."/>
            <person name="Fracchia K.M."/>
            <person name="Antoshechkin I."/>
            <person name="Mortazavi A."/>
            <person name="Wong G."/>
            <person name="Sternberg P.W."/>
        </authorList>
    </citation>
    <scope>NUCLEOTIDE SEQUENCE [LARGE SCALE GENOMIC DNA]</scope>
    <source>
        <strain evidence="2">MT8872</strain>
    </source>
</reference>
<protein>
    <submittedName>
        <fullName evidence="3">BESS domain-containing protein</fullName>
    </submittedName>
</protein>
<feature type="region of interest" description="Disordered" evidence="1">
    <location>
        <begin position="134"/>
        <end position="153"/>
    </location>
</feature>
<accession>A0A7E4VSW2</accession>
<name>A0A7E4VSW2_PANRE</name>
<dbReference type="AlphaFoldDB" id="A0A7E4VSW2"/>
<dbReference type="WBParaSite" id="Pan_g3010.t1">
    <property type="protein sequence ID" value="Pan_g3010.t1"/>
    <property type="gene ID" value="Pan_g3010"/>
</dbReference>
<dbReference type="Proteomes" id="UP000492821">
    <property type="component" value="Unassembled WGS sequence"/>
</dbReference>
<evidence type="ECO:0000313" key="3">
    <source>
        <dbReference type="WBParaSite" id="Pan_g3010.t1"/>
    </source>
</evidence>
<evidence type="ECO:0000313" key="2">
    <source>
        <dbReference type="Proteomes" id="UP000492821"/>
    </source>
</evidence>
<organism evidence="2 3">
    <name type="scientific">Panagrellus redivivus</name>
    <name type="common">Microworm</name>
    <dbReference type="NCBI Taxonomy" id="6233"/>
    <lineage>
        <taxon>Eukaryota</taxon>
        <taxon>Metazoa</taxon>
        <taxon>Ecdysozoa</taxon>
        <taxon>Nematoda</taxon>
        <taxon>Chromadorea</taxon>
        <taxon>Rhabditida</taxon>
        <taxon>Tylenchina</taxon>
        <taxon>Panagrolaimomorpha</taxon>
        <taxon>Panagrolaimoidea</taxon>
        <taxon>Panagrolaimidae</taxon>
        <taxon>Panagrellus</taxon>
    </lineage>
</organism>
<evidence type="ECO:0000256" key="1">
    <source>
        <dbReference type="SAM" id="MobiDB-lite"/>
    </source>
</evidence>